<feature type="non-terminal residue" evidence="1">
    <location>
        <position position="353"/>
    </location>
</feature>
<protein>
    <submittedName>
        <fullName evidence="1">Uncharacterized protein</fullName>
    </submittedName>
</protein>
<dbReference type="KEGG" id="psoj:PHYSODRAFT_491242"/>
<dbReference type="GeneID" id="20656677"/>
<sequence length="353" mass="40382">MQQYKRIERVQGIQSGELFVRVNNAELCEPHGTLHGAHPFLQKLLHLQEDGPRAMQRLVQPSDSKLSFARKLRRQIRQRKRCAVKRWGAVQDAVASHDSASVDLIAGHLSPAVHPASGALDRYSQQFQRLEKAYKQHVTSNILHLYALLQAERRYIAAWSEREEAKCRDQRALTKLLYQFNSFALQLESETSGQVRMWRLPPSDAQRKRCVKAATENIKKRFFTSPEQSLEVLEVYKIENRVLLSNFQRFTTSLAQTTADIKMKGLFCSVPAESVERCVAYGMHASPSGEEPRFVDSQGAEAKIFNRSVLLQDRDDAPGTNMAFRARSNVSDSTSLHFPRRFSRYSTLEEMRS</sequence>
<reference evidence="1 2" key="1">
    <citation type="journal article" date="2006" name="Science">
        <title>Phytophthora genome sequences uncover evolutionary origins and mechanisms of pathogenesis.</title>
        <authorList>
            <person name="Tyler B.M."/>
            <person name="Tripathy S."/>
            <person name="Zhang X."/>
            <person name="Dehal P."/>
            <person name="Jiang R.H."/>
            <person name="Aerts A."/>
            <person name="Arredondo F.D."/>
            <person name="Baxter L."/>
            <person name="Bensasson D."/>
            <person name="Beynon J.L."/>
            <person name="Chapman J."/>
            <person name="Damasceno C.M."/>
            <person name="Dorrance A.E."/>
            <person name="Dou D."/>
            <person name="Dickerman A.W."/>
            <person name="Dubchak I.L."/>
            <person name="Garbelotto M."/>
            <person name="Gijzen M."/>
            <person name="Gordon S.G."/>
            <person name="Govers F."/>
            <person name="Grunwald N.J."/>
            <person name="Huang W."/>
            <person name="Ivors K.L."/>
            <person name="Jones R.W."/>
            <person name="Kamoun S."/>
            <person name="Krampis K."/>
            <person name="Lamour K.H."/>
            <person name="Lee M.K."/>
            <person name="McDonald W.H."/>
            <person name="Medina M."/>
            <person name="Meijer H.J."/>
            <person name="Nordberg E.K."/>
            <person name="Maclean D.J."/>
            <person name="Ospina-Giraldo M.D."/>
            <person name="Morris P.F."/>
            <person name="Phuntumart V."/>
            <person name="Putnam N.H."/>
            <person name="Rash S."/>
            <person name="Rose J.K."/>
            <person name="Sakihama Y."/>
            <person name="Salamov A.A."/>
            <person name="Savidor A."/>
            <person name="Scheuring C.F."/>
            <person name="Smith B.M."/>
            <person name="Sobral B.W."/>
            <person name="Terry A."/>
            <person name="Torto-Alalibo T.A."/>
            <person name="Win J."/>
            <person name="Xu Z."/>
            <person name="Zhang H."/>
            <person name="Grigoriev I.V."/>
            <person name="Rokhsar D.S."/>
            <person name="Boore J.L."/>
        </authorList>
    </citation>
    <scope>NUCLEOTIDE SEQUENCE [LARGE SCALE GENOMIC DNA]</scope>
    <source>
        <strain evidence="1 2">P6497</strain>
    </source>
</reference>
<name>G4ZBB2_PHYSP</name>
<dbReference type="RefSeq" id="XP_009525425.1">
    <property type="nucleotide sequence ID" value="XM_009527130.1"/>
</dbReference>
<dbReference type="InParanoid" id="G4ZBB2"/>
<evidence type="ECO:0000313" key="1">
    <source>
        <dbReference type="EMBL" id="EGZ22708.1"/>
    </source>
</evidence>
<organism evidence="1 2">
    <name type="scientific">Phytophthora sojae (strain P6497)</name>
    <name type="common">Soybean stem and root rot agent</name>
    <name type="synonym">Phytophthora megasperma f. sp. glycines</name>
    <dbReference type="NCBI Taxonomy" id="1094619"/>
    <lineage>
        <taxon>Eukaryota</taxon>
        <taxon>Sar</taxon>
        <taxon>Stramenopiles</taxon>
        <taxon>Oomycota</taxon>
        <taxon>Peronosporomycetes</taxon>
        <taxon>Peronosporales</taxon>
        <taxon>Peronosporaceae</taxon>
        <taxon>Phytophthora</taxon>
    </lineage>
</organism>
<proteinExistence type="predicted"/>
<keyword evidence="2" id="KW-1185">Reference proteome</keyword>
<dbReference type="Proteomes" id="UP000002640">
    <property type="component" value="Unassembled WGS sequence"/>
</dbReference>
<dbReference type="EMBL" id="JH159153">
    <property type="protein sequence ID" value="EGZ22708.1"/>
    <property type="molecule type" value="Genomic_DNA"/>
</dbReference>
<evidence type="ECO:0000313" key="2">
    <source>
        <dbReference type="Proteomes" id="UP000002640"/>
    </source>
</evidence>
<dbReference type="OMA" id="SCHEQDI"/>
<gene>
    <name evidence="1" type="ORF">PHYSODRAFT_491242</name>
</gene>
<dbReference type="AlphaFoldDB" id="G4ZBB2"/>
<accession>G4ZBB2</accession>